<gene>
    <name evidence="4" type="ORF">POCULU_LOCUS6431</name>
</gene>
<protein>
    <submittedName>
        <fullName evidence="4">1637_t:CDS:1</fullName>
    </submittedName>
</protein>
<dbReference type="OrthoDB" id="72892at2759"/>
<dbReference type="GO" id="GO:0005730">
    <property type="term" value="C:nucleolus"/>
    <property type="evidence" value="ECO:0007669"/>
    <property type="project" value="TreeGrafter"/>
</dbReference>
<evidence type="ECO:0000313" key="4">
    <source>
        <dbReference type="EMBL" id="CAG8579793.1"/>
    </source>
</evidence>
<dbReference type="Pfam" id="PF11707">
    <property type="entry name" value="Npa1"/>
    <property type="match status" value="2"/>
</dbReference>
<dbReference type="Pfam" id="PF16201">
    <property type="entry name" value="NopRA1"/>
    <property type="match status" value="1"/>
</dbReference>
<reference evidence="4" key="1">
    <citation type="submission" date="2021-06" db="EMBL/GenBank/DDBJ databases">
        <authorList>
            <person name="Kallberg Y."/>
            <person name="Tangrot J."/>
            <person name="Rosling A."/>
        </authorList>
    </citation>
    <scope>NUCLEOTIDE SEQUENCE</scope>
    <source>
        <strain evidence="4">IA702</strain>
    </source>
</reference>
<feature type="domain" description="URB1 C-terminal" evidence="2">
    <location>
        <begin position="1302"/>
        <end position="1496"/>
    </location>
</feature>
<evidence type="ECO:0000259" key="1">
    <source>
        <dbReference type="Pfam" id="PF11707"/>
    </source>
</evidence>
<feature type="domain" description="URB1 N-terminal" evidence="1">
    <location>
        <begin position="75"/>
        <end position="210"/>
    </location>
</feature>
<dbReference type="Proteomes" id="UP000789572">
    <property type="component" value="Unassembled WGS sequence"/>
</dbReference>
<evidence type="ECO:0000259" key="3">
    <source>
        <dbReference type="Pfam" id="PF26140"/>
    </source>
</evidence>
<dbReference type="Pfam" id="PF26140">
    <property type="entry name" value="HEAT_URB1"/>
    <property type="match status" value="1"/>
</dbReference>
<feature type="domain" description="URB1 N-terminal" evidence="1">
    <location>
        <begin position="212"/>
        <end position="369"/>
    </location>
</feature>
<dbReference type="InterPro" id="IPR021714">
    <property type="entry name" value="URB1_N"/>
</dbReference>
<feature type="domain" description="URB1 central HEAT repeat" evidence="3">
    <location>
        <begin position="574"/>
        <end position="675"/>
    </location>
</feature>
<dbReference type="EMBL" id="CAJVPJ010001179">
    <property type="protein sequence ID" value="CAG8579793.1"/>
    <property type="molecule type" value="Genomic_DNA"/>
</dbReference>
<name>A0A9N9BX54_9GLOM</name>
<keyword evidence="5" id="KW-1185">Reference proteome</keyword>
<dbReference type="InterPro" id="IPR032436">
    <property type="entry name" value="URB1_C"/>
</dbReference>
<comment type="caution">
    <text evidence="4">The sequence shown here is derived from an EMBL/GenBank/DDBJ whole genome shotgun (WGS) entry which is preliminary data.</text>
</comment>
<dbReference type="InterPro" id="IPR039844">
    <property type="entry name" value="URB1"/>
</dbReference>
<dbReference type="PANTHER" id="PTHR13500:SF0">
    <property type="entry name" value="NUCLEOLAR PRE-RIBOSOMAL-ASSOCIATED PROTEIN 1"/>
    <property type="match status" value="1"/>
</dbReference>
<sequence length="1699" mass="194835">MDESQEEKNQRVEPFKKFGELREFMGSTNIETIYQGILRFRQLLYIPPSTEQTANASTENNLKIFREYLQASPECSDLFRIWDLQQKHNITKIEVLIVDLLAKVIDNTNIAAARASGNSIIKRILTNYMKIIYRNLGGRIPLCQATLKMLVAMNSHSLAMTRELTETFHFGHKSLGRLLNIRLEREDGKSRNKIDVRTLYVRFILSFLIRGDFVDEVLRTIYDRVILETDLDRKTKINFFTGSVLDHLLRLFACRDPAPSDPSHCIADLVHNFLRSLCCTPGVGICFQDLGWYPHGTVATQTIDEEREKSVKVYNIVLSKFITKLKPIEDLRQQDLLLRILEACPELVPVFWQSTKLTFEPRLSSTWLSTMSLLQKIVFLPVPSLKLPNARTYLSSPPPCSTIIENILPSAVNRIAISKGLQHSSLLVRFTTAISLGFLFQKLDNVSRRFGEIAASIEIIDTANARRWNDIPNSLAEEMRRRVPDVQVLLKLHHDILAAENLQKGPDDEETMRNKLMREAVLRLIKFYQKYIPDSLFQSKFDMGRLIPADFNRVAVGLVLHLLDLLFAIDGFPWWNKNESDFSHLISLINLYISTPYPQVKEKTAQALRYFMTESILFQHDPNESEIFLNTIQQTLSRRKAKSDKIELFKFLDSRILQYRNYPYKDIDRTVKLTKNVKDNLVNANSMDVDNANESKELVEIARQKLSVRYNTEEDEFEYPFSPLLITIVDYNRQTTNPTSVVSEFISNLIRNMRRSGQQRDKISATPSISELYRKKVLSEDSISSFLDTWKTRSAEDLDRVLLLFIKNHLPEGLDEPTEDLSLTSILSVEKRLHATIPKDINDDVFYHLTNNMNDTRISILRLLILCKSQFRKLFKNCIRKEFLNMPTEKLVSLIDAYLSTVAIRSNERAMWFEDSATDDDRNAISFIGKMYGKRLLAGMQVSLNSQSPSLVTLVFRTLLDLEPTALLKRVTKDLIHGDVSSVFGLDYLTICDHFFKYYGDNVSGKQRKDFVTACLHHIALLLENNALDSTPIKTFDMTFQKLESILKNVIPLADVLEANTVGEFVFVAIDKKIAFSSVIKCITSLISAVYSQPSFIGPPPNKILDAILSHSQFTTLTYPSMLSSKSSYSQTRSIRLALCHLIHRLYDISPSICCRQAYLPFLIEIYGATTADSDRLLLDIFIKYEKITKVSVIMYLMTWGPGSSDLITKKRLMGENVVVESMGLLDAMTLMQSYTHFKIDDGLEVAVENSLIEERIGESEERIKMRAAPICDLSFMLTLFANLMSYGSMIDCRRFIEVNALGLVIVSLSSNRDNVRRAAYYLLDEFYVLLERAMFREKKQILLLLNALKNAITERESIESPQRIPTIITVFVALSLTIFLNPAHTMYPLINRFLLQRPIIDLEDVPMFYQLMYSSSSNSQKDRVWILRLLSAGLKSFSDYKLFKRRYVWDIISGYYISRVSDNVTRKIINEIIFQAASIPNVINDMVIKNGLLAWIHSLCISTTLSPDNQFCFVGPRILLRVLQGCKKTHSRWQEGIWSNQALCIATDMLHLLDGFNVTTSTSLWTLNMLKAILHVFHYIALASPPTALTYNTHQFTVTFRILEKCELYLDPCLKAFRIVTKVVYQQPCAGDNLDQLYVMNDDGLYIYKELVRMVFEMVVNCEKLEGNAFKKITARALAIGVSNEARSWMIECLGLGE</sequence>
<evidence type="ECO:0000313" key="5">
    <source>
        <dbReference type="Proteomes" id="UP000789572"/>
    </source>
</evidence>
<dbReference type="PANTHER" id="PTHR13500">
    <property type="entry name" value="NUCLEOLAR PRERIBOSOMAL-ASSOCIATED PROTEIN 1"/>
    <property type="match status" value="1"/>
</dbReference>
<organism evidence="4 5">
    <name type="scientific">Paraglomus occultum</name>
    <dbReference type="NCBI Taxonomy" id="144539"/>
    <lineage>
        <taxon>Eukaryota</taxon>
        <taxon>Fungi</taxon>
        <taxon>Fungi incertae sedis</taxon>
        <taxon>Mucoromycota</taxon>
        <taxon>Glomeromycotina</taxon>
        <taxon>Glomeromycetes</taxon>
        <taxon>Paraglomerales</taxon>
        <taxon>Paraglomeraceae</taxon>
        <taxon>Paraglomus</taxon>
    </lineage>
</organism>
<accession>A0A9N9BX54</accession>
<dbReference type="GO" id="GO:0000466">
    <property type="term" value="P:maturation of 5.8S rRNA from tricistronic rRNA transcript (SSU-rRNA, 5.8S rRNA, LSU-rRNA)"/>
    <property type="evidence" value="ECO:0007669"/>
    <property type="project" value="TreeGrafter"/>
</dbReference>
<dbReference type="InterPro" id="IPR059018">
    <property type="entry name" value="HEAT_URB1"/>
</dbReference>
<dbReference type="GO" id="GO:0000463">
    <property type="term" value="P:maturation of LSU-rRNA from tricistronic rRNA transcript (SSU-rRNA, 5.8S rRNA, LSU-rRNA)"/>
    <property type="evidence" value="ECO:0007669"/>
    <property type="project" value="TreeGrafter"/>
</dbReference>
<evidence type="ECO:0000259" key="2">
    <source>
        <dbReference type="Pfam" id="PF16201"/>
    </source>
</evidence>
<proteinExistence type="predicted"/>